<organism evidence="1 2">
    <name type="scientific">Rufibacter latericius</name>
    <dbReference type="NCBI Taxonomy" id="2487040"/>
    <lineage>
        <taxon>Bacteria</taxon>
        <taxon>Pseudomonadati</taxon>
        <taxon>Bacteroidota</taxon>
        <taxon>Cytophagia</taxon>
        <taxon>Cytophagales</taxon>
        <taxon>Hymenobacteraceae</taxon>
        <taxon>Rufibacter</taxon>
    </lineage>
</organism>
<comment type="caution">
    <text evidence="1">The sequence shown here is derived from an EMBL/GenBank/DDBJ whole genome shotgun (WGS) entry which is preliminary data.</text>
</comment>
<evidence type="ECO:0000313" key="1">
    <source>
        <dbReference type="EMBL" id="RNI29088.1"/>
    </source>
</evidence>
<evidence type="ECO:0008006" key="3">
    <source>
        <dbReference type="Google" id="ProtNLM"/>
    </source>
</evidence>
<accession>A0A3M9MWE3</accession>
<gene>
    <name evidence="1" type="ORF">EFB08_06560</name>
</gene>
<reference evidence="1 2" key="1">
    <citation type="submission" date="2018-11" db="EMBL/GenBank/DDBJ databases">
        <title>Rufibacter latericius sp. nov., isolated from water in Baiyang Lake.</title>
        <authorList>
            <person name="Yang Y."/>
        </authorList>
    </citation>
    <scope>NUCLEOTIDE SEQUENCE [LARGE SCALE GENOMIC DNA]</scope>
    <source>
        <strain evidence="1 2">R-22-1c-1</strain>
    </source>
</reference>
<dbReference type="EMBL" id="RJJD01000003">
    <property type="protein sequence ID" value="RNI29088.1"/>
    <property type="molecule type" value="Genomic_DNA"/>
</dbReference>
<proteinExistence type="predicted"/>
<protein>
    <recommendedName>
        <fullName evidence="3">DUF4595 domain-containing protein</fullName>
    </recommendedName>
</protein>
<evidence type="ECO:0000313" key="2">
    <source>
        <dbReference type="Proteomes" id="UP000272117"/>
    </source>
</evidence>
<sequence length="267" mass="30681">MLFFGCQEEDSPIEPEGPCHISLVSFPNYFIPHSYGYYFNEKEQLERITVNSVDSLSKPQSYDVLLSYDKDGRLVREESKDVAWENMYNDKGQLTQQNKSVNTPPGRQTYVYLHSFNYLGRLFLTSIHTADMSYALSIATYDYSPEGLVYQIIKTTYAEEGELPDPSKKYVYSVYVTFDGKKNPFPSLPIMSLGGHPGYVDQLPPMLSSGNITRYKLTRRFQFGAGFSDYSIRYTYDEEGYPLESNIVLPDGYILSDTKRIFTYSCK</sequence>
<keyword evidence="2" id="KW-1185">Reference proteome</keyword>
<name>A0A3M9MWE3_9BACT</name>
<dbReference type="Proteomes" id="UP000272117">
    <property type="component" value="Unassembled WGS sequence"/>
</dbReference>
<dbReference type="AlphaFoldDB" id="A0A3M9MWE3"/>